<dbReference type="PIRSF" id="PIRSF004789">
    <property type="entry name" value="DR1281"/>
    <property type="match status" value="1"/>
</dbReference>
<dbReference type="Proteomes" id="UP000000378">
    <property type="component" value="Chromosome"/>
</dbReference>
<dbReference type="CDD" id="cd07382">
    <property type="entry name" value="MPP_DR1281"/>
    <property type="match status" value="1"/>
</dbReference>
<gene>
    <name evidence="8" type="ordered locus">Slip_1052</name>
</gene>
<dbReference type="EMBL" id="CP002048">
    <property type="protein sequence ID" value="ADI01831.1"/>
    <property type="molecule type" value="Genomic_DNA"/>
</dbReference>
<evidence type="ECO:0000256" key="5">
    <source>
        <dbReference type="ARBA" id="ARBA00061401"/>
    </source>
</evidence>
<reference evidence="8 9" key="2">
    <citation type="journal article" date="2010" name="Stand. Genomic Sci.">
        <title>Complete genome sequence of Syntrophothermus lipocalidus type strain (TGB-C1).</title>
        <authorList>
            <person name="Djao O.D."/>
            <person name="Zhang X."/>
            <person name="Lucas S."/>
            <person name="Lapidus A."/>
            <person name="Del Rio T.G."/>
            <person name="Nolan M."/>
            <person name="Tice H."/>
            <person name="Cheng J.F."/>
            <person name="Han C."/>
            <person name="Tapia R."/>
            <person name="Goodwin L."/>
            <person name="Pitluck S."/>
            <person name="Liolios K."/>
            <person name="Ivanova N."/>
            <person name="Mavromatis K."/>
            <person name="Mikhailova N."/>
            <person name="Ovchinnikova G."/>
            <person name="Pati A."/>
            <person name="Brambilla E."/>
            <person name="Chen A."/>
            <person name="Palaniappan K."/>
            <person name="Land M."/>
            <person name="Hauser L."/>
            <person name="Chang Y.J."/>
            <person name="Jeffries C.D."/>
            <person name="Rohde M."/>
            <person name="Sikorski J."/>
            <person name="Spring S."/>
            <person name="Goker M."/>
            <person name="Detter J.C."/>
            <person name="Woyke T."/>
            <person name="Bristow J."/>
            <person name="Eisen J.A."/>
            <person name="Markowitz V."/>
            <person name="Hugenholtz P."/>
            <person name="Kyrpides N.C."/>
            <person name="Klenk H.P."/>
        </authorList>
    </citation>
    <scope>NUCLEOTIDE SEQUENCE [LARGE SCALE GENOMIC DNA]</scope>
    <source>
        <strain evidence="9">DSM 12680 / TGB-C1</strain>
    </source>
</reference>
<dbReference type="AlphaFoldDB" id="D7CM96"/>
<dbReference type="GO" id="GO:0004113">
    <property type="term" value="F:2',3'-cyclic-nucleotide 3'-phosphodiesterase activity"/>
    <property type="evidence" value="ECO:0007669"/>
    <property type="project" value="TreeGrafter"/>
</dbReference>
<sequence length="303" mass="33672">MYVLHIRCILCRELGIIFWKSVPLDLNAGKRDQEPEAWGRGYMNILFIGDIVGRPGRNLVKVLLPSIIREHKVDFVIANAENAAGGKGITGPIKDELVGAGIDVLTMGNHVWDNKAVFDFIDNEPRIVRPGNYPGDCPGQGYHTYISGNCTRVTVVNLSGRVFMNSLDCPFRTADRILDEVRGTSDVIIVDFHAEATSEKQAMGWYLDGKVSAVIGTHTHVQTADERILPGGTAYITDVGMTGPMDSILGMVKEEALHKFLTQRPVRLTVARGRSQLDAVLLRFDPENFTVKTIKRVRYYSEE</sequence>
<dbReference type="KEGG" id="slp:Slip_1052"/>
<keyword evidence="9" id="KW-1185">Reference proteome</keyword>
<evidence type="ECO:0000256" key="6">
    <source>
        <dbReference type="PIRSR" id="PIRSR004789-50"/>
    </source>
</evidence>
<proteinExistence type="inferred from homology"/>
<evidence type="ECO:0000256" key="7">
    <source>
        <dbReference type="PIRSR" id="PIRSR004789-51"/>
    </source>
</evidence>
<keyword evidence="2 7" id="KW-0479">Metal-binding</keyword>
<feature type="binding site" evidence="7">
    <location>
        <position position="82"/>
    </location>
    <ligand>
        <name>Fe cation</name>
        <dbReference type="ChEBI" id="CHEBI:24875"/>
        <label>1</label>
    </ligand>
</feature>
<dbReference type="NCBIfam" id="TIGR00282">
    <property type="entry name" value="TIGR00282 family metallophosphoesterase"/>
    <property type="match status" value="1"/>
</dbReference>
<dbReference type="PANTHER" id="PTHR36303">
    <property type="entry name" value="2',3'-CYCLIC-NUCLEOTIDE 2'-PHOSPHODIESTERASE"/>
    <property type="match status" value="1"/>
</dbReference>
<keyword evidence="4" id="KW-0408">Iron</keyword>
<feature type="binding site" evidence="7">
    <location>
        <position position="81"/>
    </location>
    <ligand>
        <name>Fe cation</name>
        <dbReference type="ChEBI" id="CHEBI:24875"/>
        <label>1</label>
    </ligand>
</feature>
<evidence type="ECO:0000313" key="8">
    <source>
        <dbReference type="EMBL" id="ADI01831.1"/>
    </source>
</evidence>
<dbReference type="Pfam" id="PF13277">
    <property type="entry name" value="YmdB"/>
    <property type="match status" value="1"/>
</dbReference>
<feature type="active site" description="Proton donor" evidence="6">
    <location>
        <position position="110"/>
    </location>
</feature>
<feature type="binding site" evidence="7">
    <location>
        <position position="81"/>
    </location>
    <ligand>
        <name>Fe cation</name>
        <dbReference type="ChEBI" id="CHEBI:24875"/>
        <label>2</label>
    </ligand>
</feature>
<reference evidence="9" key="1">
    <citation type="journal article" date="2010" name="Stand. Genomic Sci.">
        <title>Complete genome sequence of Syntrophothermus lipocalidus type strain (TGB-C1T).</title>
        <authorList>
            <consortium name="US DOE Joint Genome Institute (JGI-PGF)"/>
            <person name="Djao O."/>
            <person name="Zhang X."/>
            <person name="Lucas S."/>
            <person name="Lapidus A."/>
            <person name="Glavina Del Rio T."/>
            <person name="Nolan M."/>
            <person name="Tice H."/>
            <person name="Cheng J."/>
            <person name="Han C."/>
            <person name="Tapia R."/>
            <person name="Goodwin L."/>
            <person name="Pitluck S."/>
            <person name="Liolios K."/>
            <person name="Ivanova N."/>
            <person name="Mavromatis K."/>
            <person name="Mikhailova N."/>
            <person name="Ovchinnikova G."/>
            <person name="Pati A."/>
            <person name="Brambilla E."/>
            <person name="Chen A."/>
            <person name="Palaniappan K."/>
            <person name="Land M."/>
            <person name="Hauser L."/>
            <person name="Chang Y."/>
            <person name="Jeffries C."/>
            <person name="Rohde M."/>
            <person name="Sikorski J."/>
            <person name="Spring S."/>
            <person name="Goker M."/>
            <person name="Detter J."/>
            <person name="Woyke T."/>
            <person name="Bristow J."/>
            <person name="Eisen J."/>
            <person name="Markowitz V."/>
            <person name="Hugenholtz P."/>
            <person name="Kyrpides N."/>
            <person name="Klenk H."/>
        </authorList>
    </citation>
    <scope>NUCLEOTIDE SEQUENCE [LARGE SCALE GENOMIC DNA]</scope>
    <source>
        <strain evidence="9">DSM 12680 / TGB-C1</strain>
    </source>
</reference>
<protein>
    <submittedName>
        <fullName evidence="8">Metallophosphoesterase</fullName>
    </submittedName>
</protein>
<evidence type="ECO:0000256" key="2">
    <source>
        <dbReference type="ARBA" id="ARBA00022723"/>
    </source>
</evidence>
<evidence type="ECO:0000313" key="9">
    <source>
        <dbReference type="Proteomes" id="UP000000378"/>
    </source>
</evidence>
<keyword evidence="3" id="KW-0378">Hydrolase</keyword>
<feature type="binding site" evidence="7">
    <location>
        <position position="193"/>
    </location>
    <ligand>
        <name>Fe cation</name>
        <dbReference type="ChEBI" id="CHEBI:24875"/>
        <label>2</label>
    </ligand>
</feature>
<dbReference type="FunFam" id="3.60.21.10:FF:000016">
    <property type="entry name" value="Putative metallophosphoesterase"/>
    <property type="match status" value="1"/>
</dbReference>
<dbReference type="PANTHER" id="PTHR36303:SF1">
    <property type="entry name" value="2',3'-CYCLIC-NUCLEOTIDE 2'-PHOSPHODIESTERASE"/>
    <property type="match status" value="1"/>
</dbReference>
<evidence type="ECO:0000256" key="1">
    <source>
        <dbReference type="ARBA" id="ARBA00001965"/>
    </source>
</evidence>
<organism evidence="8 9">
    <name type="scientific">Syntrophothermus lipocalidus (strain DSM 12680 / TGB-C1)</name>
    <dbReference type="NCBI Taxonomy" id="643648"/>
    <lineage>
        <taxon>Bacteria</taxon>
        <taxon>Bacillati</taxon>
        <taxon>Bacillota</taxon>
        <taxon>Clostridia</taxon>
        <taxon>Eubacteriales</taxon>
        <taxon>Syntrophomonadaceae</taxon>
        <taxon>Syntrophothermus</taxon>
    </lineage>
</organism>
<feature type="binding site" evidence="7">
    <location>
        <position position="109"/>
    </location>
    <ligand>
        <name>Fe cation</name>
        <dbReference type="ChEBI" id="CHEBI:24875"/>
        <label>2</label>
    </ligand>
</feature>
<dbReference type="InterPro" id="IPR029052">
    <property type="entry name" value="Metallo-depent_PP-like"/>
</dbReference>
<dbReference type="SUPFAM" id="SSF56300">
    <property type="entry name" value="Metallo-dependent phosphatases"/>
    <property type="match status" value="1"/>
</dbReference>
<dbReference type="eggNOG" id="COG1692">
    <property type="taxonomic scope" value="Bacteria"/>
</dbReference>
<dbReference type="GO" id="GO:0046872">
    <property type="term" value="F:metal ion binding"/>
    <property type="evidence" value="ECO:0007669"/>
    <property type="project" value="UniProtKB-KW"/>
</dbReference>
<comment type="cofactor">
    <cofactor evidence="1">
        <name>Fe(3+)</name>
        <dbReference type="ChEBI" id="CHEBI:29034"/>
    </cofactor>
</comment>
<dbReference type="HOGENOM" id="CLU_068238_0_0_9"/>
<comment type="similarity">
    <text evidence="5">Belongs to the YmdB-like family.</text>
</comment>
<dbReference type="STRING" id="643648.Slip_1052"/>
<evidence type="ECO:0000256" key="3">
    <source>
        <dbReference type="ARBA" id="ARBA00022801"/>
    </source>
</evidence>
<feature type="binding site" evidence="7">
    <location>
        <position position="220"/>
    </location>
    <ligand>
        <name>Fe cation</name>
        <dbReference type="ChEBI" id="CHEBI:24875"/>
        <label>1</label>
    </ligand>
</feature>
<name>D7CM96_SYNLT</name>
<feature type="binding site" evidence="7">
    <location>
        <position position="218"/>
    </location>
    <ligand>
        <name>Fe cation</name>
        <dbReference type="ChEBI" id="CHEBI:24875"/>
        <label>2</label>
    </ligand>
</feature>
<evidence type="ECO:0000256" key="4">
    <source>
        <dbReference type="ARBA" id="ARBA00023004"/>
    </source>
</evidence>
<feature type="binding site" evidence="7">
    <location>
        <position position="50"/>
    </location>
    <ligand>
        <name>Fe cation</name>
        <dbReference type="ChEBI" id="CHEBI:24875"/>
        <label>1</label>
    </ligand>
</feature>
<dbReference type="InterPro" id="IPR005235">
    <property type="entry name" value="YmdB-like"/>
</dbReference>
<accession>D7CM96</accession>
<dbReference type="Gene3D" id="3.60.21.10">
    <property type="match status" value="1"/>
</dbReference>